<feature type="transmembrane region" description="Helical" evidence="1">
    <location>
        <begin position="37"/>
        <end position="54"/>
    </location>
</feature>
<comment type="caution">
    <text evidence="2">The sequence shown here is derived from an EMBL/GenBank/DDBJ whole genome shotgun (WGS) entry which is preliminary data.</text>
</comment>
<keyword evidence="1" id="KW-0812">Transmembrane</keyword>
<evidence type="ECO:0000256" key="1">
    <source>
        <dbReference type="SAM" id="Phobius"/>
    </source>
</evidence>
<gene>
    <name evidence="2" type="ORF">SDC9_119483</name>
</gene>
<organism evidence="2">
    <name type="scientific">bioreactor metagenome</name>
    <dbReference type="NCBI Taxonomy" id="1076179"/>
    <lineage>
        <taxon>unclassified sequences</taxon>
        <taxon>metagenomes</taxon>
        <taxon>ecological metagenomes</taxon>
    </lineage>
</organism>
<keyword evidence="1" id="KW-0472">Membrane</keyword>
<dbReference type="AlphaFoldDB" id="A0A645C5P0"/>
<keyword evidence="1" id="KW-1133">Transmembrane helix</keyword>
<evidence type="ECO:0008006" key="3">
    <source>
        <dbReference type="Google" id="ProtNLM"/>
    </source>
</evidence>
<proteinExistence type="predicted"/>
<feature type="transmembrane region" description="Helical" evidence="1">
    <location>
        <begin position="6"/>
        <end position="25"/>
    </location>
</feature>
<accession>A0A645C5P0</accession>
<protein>
    <recommendedName>
        <fullName evidence="3">Guanine/hypoxanthine permease PbuG</fullName>
    </recommendedName>
</protein>
<reference evidence="2" key="1">
    <citation type="submission" date="2019-08" db="EMBL/GenBank/DDBJ databases">
        <authorList>
            <person name="Kucharzyk K."/>
            <person name="Murdoch R.W."/>
            <person name="Higgins S."/>
            <person name="Loffler F."/>
        </authorList>
    </citation>
    <scope>NUCLEOTIDE SEQUENCE</scope>
</reference>
<sequence length="55" mass="6103">MAFTYSIGDGLTLGVLSYVVINVLYNLIAPKEERKKVSAIMVVLAVLFVLKLIYL</sequence>
<name>A0A645C5P0_9ZZZZ</name>
<evidence type="ECO:0000313" key="2">
    <source>
        <dbReference type="EMBL" id="MPM72507.1"/>
    </source>
</evidence>
<dbReference type="EMBL" id="VSSQ01024785">
    <property type="protein sequence ID" value="MPM72507.1"/>
    <property type="molecule type" value="Genomic_DNA"/>
</dbReference>